<evidence type="ECO:0000256" key="6">
    <source>
        <dbReference type="ARBA" id="ARBA00023242"/>
    </source>
</evidence>
<dbReference type="InterPro" id="IPR036236">
    <property type="entry name" value="Znf_C2H2_sf"/>
</dbReference>
<accession>A0AB34KHS5</accession>
<dbReference type="GO" id="GO:0000981">
    <property type="term" value="F:DNA-binding transcription factor activity, RNA polymerase II-specific"/>
    <property type="evidence" value="ECO:0007669"/>
    <property type="project" value="InterPro"/>
</dbReference>
<keyword evidence="6" id="KW-0539">Nucleus</keyword>
<evidence type="ECO:0000256" key="4">
    <source>
        <dbReference type="ARBA" id="ARBA00022771"/>
    </source>
</evidence>
<evidence type="ECO:0000313" key="11">
    <source>
        <dbReference type="Proteomes" id="UP000803884"/>
    </source>
</evidence>
<dbReference type="SMART" id="SM00355">
    <property type="entry name" value="ZnF_C2H2"/>
    <property type="match status" value="2"/>
</dbReference>
<organism evidence="10 11">
    <name type="scientific">Cladosporium halotolerans</name>
    <dbReference type="NCBI Taxonomy" id="1052096"/>
    <lineage>
        <taxon>Eukaryota</taxon>
        <taxon>Fungi</taxon>
        <taxon>Dikarya</taxon>
        <taxon>Ascomycota</taxon>
        <taxon>Pezizomycotina</taxon>
        <taxon>Dothideomycetes</taxon>
        <taxon>Dothideomycetidae</taxon>
        <taxon>Cladosporiales</taxon>
        <taxon>Cladosporiaceae</taxon>
        <taxon>Cladosporium</taxon>
    </lineage>
</organism>
<dbReference type="SUPFAM" id="SSF57667">
    <property type="entry name" value="beta-beta-alpha zinc fingers"/>
    <property type="match status" value="1"/>
</dbReference>
<dbReference type="GO" id="GO:0000785">
    <property type="term" value="C:chromatin"/>
    <property type="evidence" value="ECO:0007669"/>
    <property type="project" value="TreeGrafter"/>
</dbReference>
<keyword evidence="5" id="KW-0862">Zinc</keyword>
<comment type="caution">
    <text evidence="10">The sequence shown here is derived from an EMBL/GenBank/DDBJ whole genome shotgun (WGS) entry which is preliminary data.</text>
</comment>
<dbReference type="PROSITE" id="PS50157">
    <property type="entry name" value="ZINC_FINGER_C2H2_2"/>
    <property type="match status" value="1"/>
</dbReference>
<dbReference type="PROSITE" id="PS00028">
    <property type="entry name" value="ZINC_FINGER_C2H2_1"/>
    <property type="match status" value="1"/>
</dbReference>
<keyword evidence="2" id="KW-0479">Metal-binding</keyword>
<dbReference type="CDD" id="cd12148">
    <property type="entry name" value="fungal_TF_MHR"/>
    <property type="match status" value="1"/>
</dbReference>
<dbReference type="InterPro" id="IPR007219">
    <property type="entry name" value="XnlR_reg_dom"/>
</dbReference>
<evidence type="ECO:0000256" key="2">
    <source>
        <dbReference type="ARBA" id="ARBA00022723"/>
    </source>
</evidence>
<dbReference type="Gene3D" id="3.30.160.60">
    <property type="entry name" value="Classic Zinc Finger"/>
    <property type="match status" value="1"/>
</dbReference>
<feature type="region of interest" description="Disordered" evidence="8">
    <location>
        <begin position="86"/>
        <end position="122"/>
    </location>
</feature>
<keyword evidence="3" id="KW-0677">Repeat</keyword>
<dbReference type="PANTHER" id="PTHR40626">
    <property type="entry name" value="MIP31509P"/>
    <property type="match status" value="1"/>
</dbReference>
<reference evidence="10 11" key="1">
    <citation type="journal article" date="2020" name="Microbiol. Resour. Announc.">
        <title>Draft Genome Sequence of a Cladosporium Species Isolated from the Mesophotic Ascidian Didemnum maculosum.</title>
        <authorList>
            <person name="Gioti A."/>
            <person name="Siaperas R."/>
            <person name="Nikolaivits E."/>
            <person name="Le Goff G."/>
            <person name="Ouazzani J."/>
            <person name="Kotoulas G."/>
            <person name="Topakas E."/>
        </authorList>
    </citation>
    <scope>NUCLEOTIDE SEQUENCE [LARGE SCALE GENOMIC DNA]</scope>
    <source>
        <strain evidence="10 11">TM138-S3</strain>
    </source>
</reference>
<sequence>MHRSTSPFDELRSANLTKTGRVSKATKGQPVHHCECGKTYTRAEHLRRHQQNHKSGSFLCDVDECGRAFHREDLLIRHKSKYHDQFNRSSEMAPSGAHAAFKHSDTTSPPSAPPLEDNQSRITDSTGLLAGSFANQPTQQVAAKSARRGHIPLTELRPSSNIVSFDETAKDIWNTQQLASSSWFSTPLHSLDGGSDTPESMYQQYTHTQIPPHVNAMQDWMSGIHSYSTSSPASGDSAVPTPYGQSWSFAPVLDTYWDHSQHTRTSYKSSALEVPDNSSSMLPQCRDILEKDDLMTPTTAPQASSFGPNQYRRGTESNEQRYLEAYWQLIHPSWPVIHKPSFELSHASPLLRAAMLTWGAHSTGRQVDLFNACVLHRRCLKVLKKRTINGWHTHRVCDVQAIFLLELFAVFRSRRPPFQLSAYFLDAYVTMARECDGLLTEMVHASTQPMNTLYGFPSISYDHESKQRLLAACYVLDILHATLFGRQRAEIPDVTPASLILPQPLHTWDQQPAQHPYPYSTTIDTQHFTPQPTLQQASPASFSGSLTSPTQHHDTFTSLLLLVYASTNAPNNQAPPSHPQTSNPSLALTTHLLSLATLVPVRALLATAGESWALAEKLPSRAAYAAAQASLRSWATSPTSSGRALLHAAEILHFHRNHLRTGLLWHEWSVYLAALVVWACAYVGGEAGGDPEQDMVAEQEVDGVVRRLREGVVPTMGEAGRVVLWVKGRVEKMGVARVCGVVGDAVGVLGRLGERGEEGGWF</sequence>
<comment type="subcellular location">
    <subcellularLocation>
        <location evidence="1">Nucleus</location>
    </subcellularLocation>
</comment>
<proteinExistence type="predicted"/>
<evidence type="ECO:0000256" key="5">
    <source>
        <dbReference type="ARBA" id="ARBA00022833"/>
    </source>
</evidence>
<feature type="domain" description="C2H2-type" evidence="9">
    <location>
        <begin position="58"/>
        <end position="83"/>
    </location>
</feature>
<keyword evidence="11" id="KW-1185">Reference proteome</keyword>
<evidence type="ECO:0000256" key="8">
    <source>
        <dbReference type="SAM" id="MobiDB-lite"/>
    </source>
</evidence>
<dbReference type="InterPro" id="IPR051059">
    <property type="entry name" value="VerF-like"/>
</dbReference>
<dbReference type="EMBL" id="JAAQHG020000043">
    <property type="protein sequence ID" value="KAL1582813.1"/>
    <property type="molecule type" value="Genomic_DNA"/>
</dbReference>
<dbReference type="GO" id="GO:0008270">
    <property type="term" value="F:zinc ion binding"/>
    <property type="evidence" value="ECO:0007669"/>
    <property type="project" value="UniProtKB-KW"/>
</dbReference>
<dbReference type="PANTHER" id="PTHR40626:SF30">
    <property type="entry name" value="FINGER DOMAIN PROTEIN, PUTATIVE (AFU_ORTHOLOGUE AFUA_4G13600)-RELATED"/>
    <property type="match status" value="1"/>
</dbReference>
<dbReference type="RefSeq" id="XP_069225920.1">
    <property type="nucleotide sequence ID" value="XM_069377279.1"/>
</dbReference>
<feature type="region of interest" description="Disordered" evidence="8">
    <location>
        <begin position="1"/>
        <end position="26"/>
    </location>
</feature>
<evidence type="ECO:0000256" key="3">
    <source>
        <dbReference type="ARBA" id="ARBA00022737"/>
    </source>
</evidence>
<dbReference type="InterPro" id="IPR013087">
    <property type="entry name" value="Znf_C2H2_type"/>
</dbReference>
<gene>
    <name evidence="10" type="ORF">WHR41_08675</name>
</gene>
<evidence type="ECO:0000313" key="10">
    <source>
        <dbReference type="EMBL" id="KAL1582813.1"/>
    </source>
</evidence>
<evidence type="ECO:0000259" key="9">
    <source>
        <dbReference type="PROSITE" id="PS50157"/>
    </source>
</evidence>
<dbReference type="Pfam" id="PF04082">
    <property type="entry name" value="Fungal_trans"/>
    <property type="match status" value="1"/>
</dbReference>
<dbReference type="AlphaFoldDB" id="A0AB34KHS5"/>
<evidence type="ECO:0000256" key="1">
    <source>
        <dbReference type="ARBA" id="ARBA00004123"/>
    </source>
</evidence>
<dbReference type="GO" id="GO:0006351">
    <property type="term" value="P:DNA-templated transcription"/>
    <property type="evidence" value="ECO:0007669"/>
    <property type="project" value="InterPro"/>
</dbReference>
<protein>
    <recommendedName>
        <fullName evidence="9">C2H2-type domain-containing protein</fullName>
    </recommendedName>
</protein>
<evidence type="ECO:0000256" key="7">
    <source>
        <dbReference type="PROSITE-ProRule" id="PRU00042"/>
    </source>
</evidence>
<name>A0AB34KHS5_9PEZI</name>
<dbReference type="Proteomes" id="UP000803884">
    <property type="component" value="Unassembled WGS sequence"/>
</dbReference>
<dbReference type="GO" id="GO:0005634">
    <property type="term" value="C:nucleus"/>
    <property type="evidence" value="ECO:0007669"/>
    <property type="project" value="UniProtKB-SubCell"/>
</dbReference>
<dbReference type="GeneID" id="96010117"/>
<keyword evidence="4 7" id="KW-0863">Zinc-finger</keyword>
<dbReference type="GO" id="GO:0000978">
    <property type="term" value="F:RNA polymerase II cis-regulatory region sequence-specific DNA binding"/>
    <property type="evidence" value="ECO:0007669"/>
    <property type="project" value="InterPro"/>
</dbReference>